<organism evidence="1 2">
    <name type="scientific">Panagrolaimus davidi</name>
    <dbReference type="NCBI Taxonomy" id="227884"/>
    <lineage>
        <taxon>Eukaryota</taxon>
        <taxon>Metazoa</taxon>
        <taxon>Ecdysozoa</taxon>
        <taxon>Nematoda</taxon>
        <taxon>Chromadorea</taxon>
        <taxon>Rhabditida</taxon>
        <taxon>Tylenchina</taxon>
        <taxon>Panagrolaimomorpha</taxon>
        <taxon>Panagrolaimoidea</taxon>
        <taxon>Panagrolaimidae</taxon>
        <taxon>Panagrolaimus</taxon>
    </lineage>
</organism>
<evidence type="ECO:0000313" key="1">
    <source>
        <dbReference type="Proteomes" id="UP000887578"/>
    </source>
</evidence>
<dbReference type="Proteomes" id="UP000887578">
    <property type="component" value="Unplaced"/>
</dbReference>
<protein>
    <submittedName>
        <fullName evidence="2">Uncharacterized protein</fullName>
    </submittedName>
</protein>
<reference evidence="2" key="1">
    <citation type="submission" date="2022-11" db="UniProtKB">
        <authorList>
            <consortium name="WormBaseParasite"/>
        </authorList>
    </citation>
    <scope>IDENTIFICATION</scope>
</reference>
<dbReference type="WBParaSite" id="PDA_v2.g19321.t1">
    <property type="protein sequence ID" value="PDA_v2.g19321.t1"/>
    <property type="gene ID" value="PDA_v2.g19321"/>
</dbReference>
<sequence>MRPFKFEYCRKVFKNAQLGFCQNVLYCWVGYANGVNLRGGPIPCDGGTCVHVNGSYSGQQVDLFACEPLGLCSSTGHISVAGLDGYCCTSGDNCNAAGFTMPVQTTPTPGLPTPIICNEGIYMNNVALTNTTIVKKVCYGNCASVTGSIGANNFTVATCDPLTLCDNLDLVNSCHVMPQKVISGCCCNSNLCIDPANNVQPTPPLPPPGSIKCFIGLQRDAQTPIGSEVYCPGMCHSTSATINNSKYTVFACDRYQVCDMFGIRPNECGSEEGVLQSCCCNTDNCNTPNGFTPPTVDPNPPIQAERCFTGFQTTNLGPLGRSMECFGDCVTYSAGGLKIFGCDPISVCEQLGAKNSTGTYGDLSISCCPTSNCNYQPSTTTTSCYNGITINMPEHNVSYSKAQSLPCIGRCATFSVTYRHLNVDVYTCDPYNVCNIDSSDMLKVNCCDTPNCNFNPAIPVTTVAPMGRNISCFQGFQIRRGFAFGNQMTCDGACARVHIGQDTIYTCDPGDTCGDFGVNGCNMLFDGLTVCCCKGQMCNAPEAQIQPAIKQNLNCFIGYGVGAAVSGGQLPCNGMCGKLTTTLNNVTVDAYLCLDLPICTERDAYERCGHVMTDRAVKVCCCGGYDHCNYEPLNGTVLPPPPESRAVSCPQGLYINGRAVYHTGTTITTCPNDCGLLSFNTTFGQQVINFAYYGCDPTTFCSQYSLQNNCGALGSSVSGCCCNSDLCMNPIVGRMTPAQNTTGAPNLYCWVGYANNGNLRGGPIPCDGGTCVHVNGSYSGQQVDIFACEPMGLCSSTGHISVAGLDGYCCNNTNNCNANGFVIPVQPTPTPALPSPIVCNEGIYMNSLAISTPVKKLCYGNCASIAGSLGNNTFTVATCDPLTLCDNLGLNNSCHVMPQQVLSGCCCNSNLCIDPASNVIPSLPPVKLNCWVGYAYNNTLRGGPIPCDGGTCLHVNGSYAGQQVDIFACEPLGLCNKTTGHLTVAGLDGYCCNGADNCNANGFSMPVQPTPTQGLPSPIICNEGLYMNNMALSTPVKKLCYGNCASVTGVLGSSNFTVATCDPLTLCDNLGLNNNCHVMPQKILSGCCCNTNLCIDPANNVIPSATPPPATALNCWVGYANNGNLRGAPIPCDGGSCLHVNGSYAGQQVDIFACEPLNLCNKTTGHLTVAGLDGYCCTSGDNCNVNGFTIPVQPTPTQGLPSPIVCNAGLYMNNMALSTPVKKLCYGNCASVTGVLGSSNFTVATCDPLTLCDNLDLVNSCHVMPQKVISGCCCNSNLCIDPANNVQPTPPLPPPGSIKCFIGLQQDNQTPVGSETYCPGMCHSTSAMIGTSNYT</sequence>
<name>A0A914PMS6_9BILA</name>
<dbReference type="InterPro" id="IPR002603">
    <property type="entry name" value="ET_repeat"/>
</dbReference>
<proteinExistence type="predicted"/>
<evidence type="ECO:0000313" key="2">
    <source>
        <dbReference type="WBParaSite" id="PDA_v2.g19321.t1"/>
    </source>
</evidence>
<accession>A0A914PMS6</accession>
<keyword evidence="1" id="KW-1185">Reference proteome</keyword>
<dbReference type="Pfam" id="PF01684">
    <property type="entry name" value="ET"/>
    <property type="match status" value="10"/>
</dbReference>